<dbReference type="Proteomes" id="UP001233172">
    <property type="component" value="Unassembled WGS sequence"/>
</dbReference>
<comment type="caution">
    <text evidence="14">The sequence shown here is derived from an EMBL/GenBank/DDBJ whole genome shotgun (WGS) entry which is preliminary data.</text>
</comment>
<dbReference type="InterPro" id="IPR032675">
    <property type="entry name" value="LRR_dom_sf"/>
</dbReference>
<feature type="signal peptide" evidence="12">
    <location>
        <begin position="1"/>
        <end position="22"/>
    </location>
</feature>
<evidence type="ECO:0000256" key="2">
    <source>
        <dbReference type="ARBA" id="ARBA00009634"/>
    </source>
</evidence>
<evidence type="ECO:0000256" key="1">
    <source>
        <dbReference type="ARBA" id="ARBA00004167"/>
    </source>
</evidence>
<keyword evidence="10" id="KW-0325">Glycoprotein</keyword>
<dbReference type="EMBL" id="JASAOG010000125">
    <property type="protein sequence ID" value="KAK0049506.1"/>
    <property type="molecule type" value="Genomic_DNA"/>
</dbReference>
<evidence type="ECO:0000256" key="4">
    <source>
        <dbReference type="ARBA" id="ARBA00022692"/>
    </source>
</evidence>
<dbReference type="PANTHER" id="PTHR24365:SF541">
    <property type="entry name" value="PROTEIN TOLL-RELATED"/>
    <property type="match status" value="1"/>
</dbReference>
<dbReference type="PANTHER" id="PTHR24365">
    <property type="entry name" value="TOLL-LIKE RECEPTOR"/>
    <property type="match status" value="1"/>
</dbReference>
<dbReference type="Gene3D" id="3.80.10.10">
    <property type="entry name" value="Ribonuclease Inhibitor"/>
    <property type="match status" value="3"/>
</dbReference>
<dbReference type="Gene3D" id="3.40.50.10140">
    <property type="entry name" value="Toll/interleukin-1 receptor homology (TIR) domain"/>
    <property type="match status" value="1"/>
</dbReference>
<keyword evidence="5 12" id="KW-0732">Signal</keyword>
<dbReference type="AlphaFoldDB" id="A0AAD8F402"/>
<keyword evidence="6" id="KW-0677">Repeat</keyword>
<dbReference type="Pfam" id="PF13855">
    <property type="entry name" value="LRR_8"/>
    <property type="match status" value="1"/>
</dbReference>
<keyword evidence="3" id="KW-0433">Leucine-rich repeat</keyword>
<dbReference type="SUPFAM" id="SSF52200">
    <property type="entry name" value="Toll/Interleukin receptor TIR domain"/>
    <property type="match status" value="1"/>
</dbReference>
<gene>
    <name evidence="14" type="ORF">Bpfe_021042</name>
</gene>
<comment type="subcellular location">
    <subcellularLocation>
        <location evidence="1">Membrane</location>
        <topology evidence="1">Single-pass membrane protein</topology>
    </subcellularLocation>
</comment>
<proteinExistence type="inferred from homology"/>
<feature type="domain" description="TIR" evidence="13">
    <location>
        <begin position="765"/>
        <end position="902"/>
    </location>
</feature>
<dbReference type="InterPro" id="IPR001611">
    <property type="entry name" value="Leu-rich_rpt"/>
</dbReference>
<keyword evidence="4 11" id="KW-0812">Transmembrane</keyword>
<evidence type="ECO:0000256" key="6">
    <source>
        <dbReference type="ARBA" id="ARBA00022737"/>
    </source>
</evidence>
<sequence length="905" mass="104327">MSTSVKLSVWCVFLLCLLEGNAKKPLDKDCSDYYPERHEDRNSCIFEDHHYNEFSTLNVDNYQNTFLNRHKKAGDESESDFNDWDKRVGKKTFYSDPNETLERCTCNSTRCDCSISHLKDVPKDLPHDVTHLNLALNLISSLPDCTFCNYPQLIYLDLSSNKLTRLVTGSFWGLKNLTMLNLYNNSLYYMKQTFPTGVFSDLKSLRCLKLNRNIENNYSSSFRYPDEALSKLTNLESLYLDGFIKAVFGSGFRNLIKLRSLVLAGHKEGYCLINGFANSSFLNVKQITLLNVSNCNIWADKQTEYIFKPLVNLQTLDVSYNLDIGVNYLMRALKTMDQNNITRLIMNYIESSYHPSITISKSMAQSLPISLRYLEAQGNNFESVYPGALQFMPPNISYIDVGGNRFLYGKYIHDLHSLKRLKVLKLNGGNNLHIIPRYEPMLTRPNNTGQGNSIAPSKRLIFNLPPNLLCLDMKLLGLSYILSELTIDKNNSLDFLILSDNYLPTLLGPVYGLSKLRKLYLNGCAVQQIHEGMFQHLDALQELRLKSNILEFFFKYTSNRQIFRYLKNLKILDLALNDLSLVHGGILKDLNALEEINLNHNNMWMFNISISNMSNLHMLNLSHTQLGTLPLQTRQDIDRLVKTQNITVDMSGSPIRCDCTNLDFIQWMVNSRAFDANFEGYLCLYPDTSYKKNQDAYQEILNRLRFQCADNSTMFLVVLSVTLLMVTTVAGAVVYRFRWRLRYLYYVAYLVLKKKTKDKGREENFLYDVFLAYASEDEEFILETLLPALDRRELRVLVHGRDFAVGEFIASNIVTAVKESRKTLVVLTRNLLNSTWCNFELQMANMESVHTGRPVLVFLIKESIPTTELTADLLYHLNKNTYLVYPQGEVTDVFWNKLARDIMRL</sequence>
<evidence type="ECO:0000256" key="9">
    <source>
        <dbReference type="ARBA" id="ARBA00023170"/>
    </source>
</evidence>
<evidence type="ECO:0000256" key="5">
    <source>
        <dbReference type="ARBA" id="ARBA00022729"/>
    </source>
</evidence>
<dbReference type="GO" id="GO:0005886">
    <property type="term" value="C:plasma membrane"/>
    <property type="evidence" value="ECO:0007669"/>
    <property type="project" value="TreeGrafter"/>
</dbReference>
<keyword evidence="7 11" id="KW-1133">Transmembrane helix</keyword>
<dbReference type="SUPFAM" id="SSF52058">
    <property type="entry name" value="L domain-like"/>
    <property type="match status" value="2"/>
</dbReference>
<keyword evidence="8 11" id="KW-0472">Membrane</keyword>
<keyword evidence="15" id="KW-1185">Reference proteome</keyword>
<dbReference type="Pfam" id="PF01582">
    <property type="entry name" value="TIR"/>
    <property type="match status" value="1"/>
</dbReference>
<evidence type="ECO:0000313" key="15">
    <source>
        <dbReference type="Proteomes" id="UP001233172"/>
    </source>
</evidence>
<organism evidence="14 15">
    <name type="scientific">Biomphalaria pfeifferi</name>
    <name type="common">Bloodfluke planorb</name>
    <name type="synonym">Freshwater snail</name>
    <dbReference type="NCBI Taxonomy" id="112525"/>
    <lineage>
        <taxon>Eukaryota</taxon>
        <taxon>Metazoa</taxon>
        <taxon>Spiralia</taxon>
        <taxon>Lophotrochozoa</taxon>
        <taxon>Mollusca</taxon>
        <taxon>Gastropoda</taxon>
        <taxon>Heterobranchia</taxon>
        <taxon>Euthyneura</taxon>
        <taxon>Panpulmonata</taxon>
        <taxon>Hygrophila</taxon>
        <taxon>Lymnaeoidea</taxon>
        <taxon>Planorbidae</taxon>
        <taxon>Biomphalaria</taxon>
    </lineage>
</organism>
<dbReference type="SMART" id="SM00369">
    <property type="entry name" value="LRR_TYP"/>
    <property type="match status" value="6"/>
</dbReference>
<evidence type="ECO:0000256" key="12">
    <source>
        <dbReference type="SAM" id="SignalP"/>
    </source>
</evidence>
<dbReference type="InterPro" id="IPR000157">
    <property type="entry name" value="TIR_dom"/>
</dbReference>
<evidence type="ECO:0000256" key="7">
    <source>
        <dbReference type="ARBA" id="ARBA00022989"/>
    </source>
</evidence>
<evidence type="ECO:0000256" key="11">
    <source>
        <dbReference type="SAM" id="Phobius"/>
    </source>
</evidence>
<feature type="transmembrane region" description="Helical" evidence="11">
    <location>
        <begin position="714"/>
        <end position="735"/>
    </location>
</feature>
<evidence type="ECO:0000256" key="3">
    <source>
        <dbReference type="ARBA" id="ARBA00022614"/>
    </source>
</evidence>
<comment type="similarity">
    <text evidence="2">Belongs to the Toll-like receptor family.</text>
</comment>
<evidence type="ECO:0000313" key="14">
    <source>
        <dbReference type="EMBL" id="KAK0049506.1"/>
    </source>
</evidence>
<evidence type="ECO:0000256" key="8">
    <source>
        <dbReference type="ARBA" id="ARBA00023136"/>
    </source>
</evidence>
<evidence type="ECO:0000256" key="10">
    <source>
        <dbReference type="ARBA" id="ARBA00023180"/>
    </source>
</evidence>
<name>A0AAD8F402_BIOPF</name>
<reference evidence="14" key="1">
    <citation type="journal article" date="2023" name="PLoS Negl. Trop. Dis.">
        <title>A genome sequence for Biomphalaria pfeifferi, the major vector snail for the human-infecting parasite Schistosoma mansoni.</title>
        <authorList>
            <person name="Bu L."/>
            <person name="Lu L."/>
            <person name="Laidemitt M.R."/>
            <person name="Zhang S.M."/>
            <person name="Mutuku M."/>
            <person name="Mkoji G."/>
            <person name="Steinauer M."/>
            <person name="Loker E.S."/>
        </authorList>
    </citation>
    <scope>NUCLEOTIDE SEQUENCE</scope>
    <source>
        <strain evidence="14">KasaAsao</strain>
    </source>
</reference>
<dbReference type="GO" id="GO:0007165">
    <property type="term" value="P:signal transduction"/>
    <property type="evidence" value="ECO:0007669"/>
    <property type="project" value="InterPro"/>
</dbReference>
<feature type="chain" id="PRO_5041986456" evidence="12">
    <location>
        <begin position="23"/>
        <end position="905"/>
    </location>
</feature>
<evidence type="ECO:0000259" key="13">
    <source>
        <dbReference type="PROSITE" id="PS50104"/>
    </source>
</evidence>
<dbReference type="GO" id="GO:0038023">
    <property type="term" value="F:signaling receptor activity"/>
    <property type="evidence" value="ECO:0007669"/>
    <property type="project" value="TreeGrafter"/>
</dbReference>
<dbReference type="PROSITE" id="PS50104">
    <property type="entry name" value="TIR"/>
    <property type="match status" value="1"/>
</dbReference>
<protein>
    <submittedName>
        <fullName evidence="14">Toll-like receptor 3</fullName>
    </submittedName>
</protein>
<dbReference type="InterPro" id="IPR003591">
    <property type="entry name" value="Leu-rich_rpt_typical-subtyp"/>
</dbReference>
<dbReference type="InterPro" id="IPR035897">
    <property type="entry name" value="Toll_tir_struct_dom_sf"/>
</dbReference>
<keyword evidence="9 14" id="KW-0675">Receptor</keyword>
<accession>A0AAD8F402</accession>
<reference evidence="14" key="2">
    <citation type="submission" date="2023-04" db="EMBL/GenBank/DDBJ databases">
        <authorList>
            <person name="Bu L."/>
            <person name="Lu L."/>
            <person name="Laidemitt M.R."/>
            <person name="Zhang S.M."/>
            <person name="Mutuku M."/>
            <person name="Mkoji G."/>
            <person name="Steinauer M."/>
            <person name="Loker E.S."/>
        </authorList>
    </citation>
    <scope>NUCLEOTIDE SEQUENCE</scope>
    <source>
        <strain evidence="14">KasaAsao</strain>
        <tissue evidence="14">Whole Snail</tissue>
    </source>
</reference>
<dbReference type="SMART" id="SM00255">
    <property type="entry name" value="TIR"/>
    <property type="match status" value="1"/>
</dbReference>